<dbReference type="Proteomes" id="UP001165343">
    <property type="component" value="Unassembled WGS sequence"/>
</dbReference>
<comment type="caution">
    <text evidence="3">The sequence shown here is derived from an EMBL/GenBank/DDBJ whole genome shotgun (WGS) entry which is preliminary data.</text>
</comment>
<feature type="chain" id="PRO_5047332271" description="Secreted protein" evidence="2">
    <location>
        <begin position="27"/>
        <end position="109"/>
    </location>
</feature>
<keyword evidence="4" id="KW-1185">Reference proteome</keyword>
<protein>
    <recommendedName>
        <fullName evidence="5">Secreted protein</fullName>
    </recommendedName>
</protein>
<name>A0ABT0RDW0_9SPHN</name>
<keyword evidence="2" id="KW-0732">Signal</keyword>
<dbReference type="RefSeq" id="WP_249867411.1">
    <property type="nucleotide sequence ID" value="NZ_JAMGBC010000001.1"/>
</dbReference>
<feature type="region of interest" description="Disordered" evidence="1">
    <location>
        <begin position="61"/>
        <end position="109"/>
    </location>
</feature>
<sequence>MQRLSLMGRSLVTSLCLTFFAGIAAAEPVKPAPKKHPECQGTKVKTACNHAADVKDFVTSIQVPPTPAPTADGQQTTVPQTREELQPAKEDSAGAKPPPESVGEMAPRA</sequence>
<gene>
    <name evidence="3" type="ORF">LZ519_03900</name>
</gene>
<evidence type="ECO:0008006" key="5">
    <source>
        <dbReference type="Google" id="ProtNLM"/>
    </source>
</evidence>
<dbReference type="EMBL" id="JAMGBC010000001">
    <property type="protein sequence ID" value="MCL6678460.1"/>
    <property type="molecule type" value="Genomic_DNA"/>
</dbReference>
<evidence type="ECO:0000256" key="2">
    <source>
        <dbReference type="SAM" id="SignalP"/>
    </source>
</evidence>
<evidence type="ECO:0000256" key="1">
    <source>
        <dbReference type="SAM" id="MobiDB-lite"/>
    </source>
</evidence>
<feature type="compositionally biased region" description="Basic and acidic residues" evidence="1">
    <location>
        <begin position="81"/>
        <end position="93"/>
    </location>
</feature>
<proteinExistence type="predicted"/>
<evidence type="ECO:0000313" key="4">
    <source>
        <dbReference type="Proteomes" id="UP001165343"/>
    </source>
</evidence>
<feature type="signal peptide" evidence="2">
    <location>
        <begin position="1"/>
        <end position="26"/>
    </location>
</feature>
<evidence type="ECO:0000313" key="3">
    <source>
        <dbReference type="EMBL" id="MCL6678460.1"/>
    </source>
</evidence>
<organism evidence="3 4">
    <name type="scientific">Sphingomonas anseongensis</name>
    <dbReference type="NCBI Taxonomy" id="2908207"/>
    <lineage>
        <taxon>Bacteria</taxon>
        <taxon>Pseudomonadati</taxon>
        <taxon>Pseudomonadota</taxon>
        <taxon>Alphaproteobacteria</taxon>
        <taxon>Sphingomonadales</taxon>
        <taxon>Sphingomonadaceae</taxon>
        <taxon>Sphingomonas</taxon>
    </lineage>
</organism>
<reference evidence="3" key="1">
    <citation type="submission" date="2022-05" db="EMBL/GenBank/DDBJ databases">
        <authorList>
            <person name="Jo J.-H."/>
            <person name="Im W.-T."/>
        </authorList>
    </citation>
    <scope>NUCLEOTIDE SEQUENCE</scope>
    <source>
        <strain evidence="3">RG327</strain>
    </source>
</reference>
<accession>A0ABT0RDW0</accession>